<evidence type="ECO:0000313" key="13">
    <source>
        <dbReference type="EMBL" id="MBK9796762.1"/>
    </source>
</evidence>
<dbReference type="GO" id="GO:0042777">
    <property type="term" value="P:proton motive force-driven plasma membrane ATP synthesis"/>
    <property type="evidence" value="ECO:0007669"/>
    <property type="project" value="TreeGrafter"/>
</dbReference>
<dbReference type="AlphaFoldDB" id="A0A9D7SFL8"/>
<dbReference type="NCBIfam" id="TIGR01131">
    <property type="entry name" value="ATP_synt_6_or_A"/>
    <property type="match status" value="1"/>
</dbReference>
<keyword evidence="6 11" id="KW-0375">Hydrogen ion transport</keyword>
<evidence type="ECO:0000256" key="9">
    <source>
        <dbReference type="ARBA" id="ARBA00023136"/>
    </source>
</evidence>
<dbReference type="PRINTS" id="PR00123">
    <property type="entry name" value="ATPASEA"/>
</dbReference>
<organism evidence="13 14">
    <name type="scientific">Candidatus Geothrix skivensis</name>
    <dbReference type="NCBI Taxonomy" id="2954439"/>
    <lineage>
        <taxon>Bacteria</taxon>
        <taxon>Pseudomonadati</taxon>
        <taxon>Acidobacteriota</taxon>
        <taxon>Holophagae</taxon>
        <taxon>Holophagales</taxon>
        <taxon>Holophagaceae</taxon>
        <taxon>Geothrix</taxon>
    </lineage>
</organism>
<comment type="subcellular location">
    <subcellularLocation>
        <location evidence="11 12">Cell membrane</location>
        <topology evidence="11 12">Multi-pass membrane protein</topology>
    </subcellularLocation>
    <subcellularLocation>
        <location evidence="1">Membrane</location>
        <topology evidence="1">Multi-pass membrane protein</topology>
    </subcellularLocation>
</comment>
<keyword evidence="7 11" id="KW-1133">Transmembrane helix</keyword>
<keyword evidence="8 11" id="KW-0406">Ion transport</keyword>
<dbReference type="GO" id="GO:0005886">
    <property type="term" value="C:plasma membrane"/>
    <property type="evidence" value="ECO:0007669"/>
    <property type="project" value="UniProtKB-SubCell"/>
</dbReference>
<evidence type="ECO:0000256" key="7">
    <source>
        <dbReference type="ARBA" id="ARBA00022989"/>
    </source>
</evidence>
<comment type="function">
    <text evidence="11 12">Key component of the proton channel; it plays a direct role in the translocation of protons across the membrane.</text>
</comment>
<evidence type="ECO:0000313" key="14">
    <source>
        <dbReference type="Proteomes" id="UP000886657"/>
    </source>
</evidence>
<evidence type="ECO:0000256" key="8">
    <source>
        <dbReference type="ARBA" id="ARBA00023065"/>
    </source>
</evidence>
<evidence type="ECO:0000256" key="3">
    <source>
        <dbReference type="ARBA" id="ARBA00022448"/>
    </source>
</evidence>
<sequence length="243" mass="26823">MEHHASLLAKWLTQVLGLAQHPWPGFSHGAALSILERYDHLLNAALAALVAMLITGLVRKNLARIPGPLQQVFEGVVGGLKEMLNDNIAHHGEKYLPFIGTMALFVFFNNLFGLIPALSPGTSNWNVTLGAALVVFGYYNWHGMKEQGIGKYWLHFAGPIWWLAPLMFPLEILGLLSRILSHSLRLFGNIAGEHVVAGIFFGLMPILLPVPMMFLGLFFGLIQTFVFTMLATIYLSGAVSHEH</sequence>
<evidence type="ECO:0000256" key="1">
    <source>
        <dbReference type="ARBA" id="ARBA00004141"/>
    </source>
</evidence>
<keyword evidence="3 11" id="KW-0813">Transport</keyword>
<dbReference type="EMBL" id="JADKIO010000006">
    <property type="protein sequence ID" value="MBK9796762.1"/>
    <property type="molecule type" value="Genomic_DNA"/>
</dbReference>
<keyword evidence="9 11" id="KW-0472">Membrane</keyword>
<keyword evidence="5 11" id="KW-0812">Transmembrane</keyword>
<dbReference type="PROSITE" id="PS00449">
    <property type="entry name" value="ATPASE_A"/>
    <property type="match status" value="1"/>
</dbReference>
<feature type="transmembrane region" description="Helical" evidence="11">
    <location>
        <begin position="214"/>
        <end position="235"/>
    </location>
</feature>
<name>A0A9D7SFL8_9BACT</name>
<evidence type="ECO:0000256" key="10">
    <source>
        <dbReference type="ARBA" id="ARBA00023310"/>
    </source>
</evidence>
<feature type="transmembrane region" description="Helical" evidence="11">
    <location>
        <begin position="95"/>
        <end position="118"/>
    </location>
</feature>
<dbReference type="GO" id="GO:0045259">
    <property type="term" value="C:proton-transporting ATP synthase complex"/>
    <property type="evidence" value="ECO:0007669"/>
    <property type="project" value="UniProtKB-KW"/>
</dbReference>
<evidence type="ECO:0000256" key="2">
    <source>
        <dbReference type="ARBA" id="ARBA00006810"/>
    </source>
</evidence>
<protein>
    <recommendedName>
        <fullName evidence="11 12">ATP synthase subunit a</fullName>
    </recommendedName>
    <alternativeName>
        <fullName evidence="11">ATP synthase F0 sector subunit a</fullName>
    </alternativeName>
    <alternativeName>
        <fullName evidence="11">F-ATPase subunit 6</fullName>
    </alternativeName>
</protein>
<feature type="transmembrane region" description="Helical" evidence="11">
    <location>
        <begin position="186"/>
        <end position="207"/>
    </location>
</feature>
<dbReference type="Pfam" id="PF00119">
    <property type="entry name" value="ATP-synt_A"/>
    <property type="match status" value="1"/>
</dbReference>
<dbReference type="PANTHER" id="PTHR42823">
    <property type="entry name" value="ATP SYNTHASE SUBUNIT A, CHLOROPLASTIC"/>
    <property type="match status" value="1"/>
</dbReference>
<evidence type="ECO:0000256" key="6">
    <source>
        <dbReference type="ARBA" id="ARBA00022781"/>
    </source>
</evidence>
<dbReference type="InterPro" id="IPR000568">
    <property type="entry name" value="ATP_synth_F0_asu"/>
</dbReference>
<evidence type="ECO:0000256" key="4">
    <source>
        <dbReference type="ARBA" id="ARBA00022547"/>
    </source>
</evidence>
<dbReference type="CDD" id="cd00310">
    <property type="entry name" value="ATP-synt_Fo_a_6"/>
    <property type="match status" value="1"/>
</dbReference>
<reference evidence="13" key="1">
    <citation type="submission" date="2020-10" db="EMBL/GenBank/DDBJ databases">
        <title>Connecting structure to function with the recovery of over 1000 high-quality activated sludge metagenome-assembled genomes encoding full-length rRNA genes using long-read sequencing.</title>
        <authorList>
            <person name="Singleton C.M."/>
            <person name="Petriglieri F."/>
            <person name="Kristensen J.M."/>
            <person name="Kirkegaard R.H."/>
            <person name="Michaelsen T.Y."/>
            <person name="Andersen M.H."/>
            <person name="Karst S.M."/>
            <person name="Dueholm M.S."/>
            <person name="Nielsen P.H."/>
            <person name="Albertsen M."/>
        </authorList>
    </citation>
    <scope>NUCLEOTIDE SEQUENCE</scope>
    <source>
        <strain evidence="13">Skiv_18-Q3-R9-52_MAXAC.067</strain>
    </source>
</reference>
<dbReference type="InterPro" id="IPR023011">
    <property type="entry name" value="ATP_synth_F0_asu_AS"/>
</dbReference>
<accession>A0A9D7SFL8</accession>
<dbReference type="HAMAP" id="MF_01393">
    <property type="entry name" value="ATP_synth_a_bact"/>
    <property type="match status" value="1"/>
</dbReference>
<keyword evidence="11" id="KW-1003">Cell membrane</keyword>
<dbReference type="Proteomes" id="UP000886657">
    <property type="component" value="Unassembled WGS sequence"/>
</dbReference>
<comment type="similarity">
    <text evidence="2 11 12">Belongs to the ATPase A chain family.</text>
</comment>
<feature type="transmembrane region" description="Helical" evidence="11">
    <location>
        <begin position="153"/>
        <end position="180"/>
    </location>
</feature>
<keyword evidence="10 11" id="KW-0066">ATP synthesis</keyword>
<keyword evidence="4 11" id="KW-0138">CF(0)</keyword>
<dbReference type="InterPro" id="IPR045082">
    <property type="entry name" value="ATP_syn_F0_a_bact/chloroplast"/>
</dbReference>
<feature type="transmembrane region" description="Helical" evidence="11">
    <location>
        <begin position="41"/>
        <end position="58"/>
    </location>
</feature>
<evidence type="ECO:0000256" key="11">
    <source>
        <dbReference type="HAMAP-Rule" id="MF_01393"/>
    </source>
</evidence>
<dbReference type="GO" id="GO:0046933">
    <property type="term" value="F:proton-transporting ATP synthase activity, rotational mechanism"/>
    <property type="evidence" value="ECO:0007669"/>
    <property type="project" value="UniProtKB-UniRule"/>
</dbReference>
<dbReference type="SUPFAM" id="SSF81336">
    <property type="entry name" value="F1F0 ATP synthase subunit A"/>
    <property type="match status" value="1"/>
</dbReference>
<dbReference type="InterPro" id="IPR035908">
    <property type="entry name" value="F0_ATP_A_sf"/>
</dbReference>
<comment type="caution">
    <text evidence="13">The sequence shown here is derived from an EMBL/GenBank/DDBJ whole genome shotgun (WGS) entry which is preliminary data.</text>
</comment>
<feature type="transmembrane region" description="Helical" evidence="11">
    <location>
        <begin position="124"/>
        <end position="141"/>
    </location>
</feature>
<dbReference type="Gene3D" id="1.20.120.220">
    <property type="entry name" value="ATP synthase, F0 complex, subunit A"/>
    <property type="match status" value="1"/>
</dbReference>
<proteinExistence type="inferred from homology"/>
<evidence type="ECO:0000256" key="5">
    <source>
        <dbReference type="ARBA" id="ARBA00022692"/>
    </source>
</evidence>
<evidence type="ECO:0000256" key="12">
    <source>
        <dbReference type="RuleBase" id="RU000483"/>
    </source>
</evidence>
<gene>
    <name evidence="11 13" type="primary">atpB</name>
    <name evidence="13" type="ORF">IPP58_09740</name>
</gene>
<dbReference type="PANTHER" id="PTHR42823:SF3">
    <property type="entry name" value="ATP SYNTHASE SUBUNIT A, CHLOROPLASTIC"/>
    <property type="match status" value="1"/>
</dbReference>